<reference evidence="2 3" key="1">
    <citation type="journal article" date="2015" name="Genome Biol. Evol.">
        <title>Phylogenomic analyses indicate that early fungi evolved digesting cell walls of algal ancestors of land plants.</title>
        <authorList>
            <person name="Chang Y."/>
            <person name="Wang S."/>
            <person name="Sekimoto S."/>
            <person name="Aerts A.L."/>
            <person name="Choi C."/>
            <person name="Clum A."/>
            <person name="LaButti K.M."/>
            <person name="Lindquist E.A."/>
            <person name="Yee Ngan C."/>
            <person name="Ohm R.A."/>
            <person name="Salamov A.A."/>
            <person name="Grigoriev I.V."/>
            <person name="Spatafora J.W."/>
            <person name="Berbee M.L."/>
        </authorList>
    </citation>
    <scope>NUCLEOTIDE SEQUENCE [LARGE SCALE GENOMIC DNA]</scope>
    <source>
        <strain evidence="2 3">JEL478</strain>
    </source>
</reference>
<accession>A0A139AN30</accession>
<feature type="compositionally biased region" description="Basic and acidic residues" evidence="1">
    <location>
        <begin position="35"/>
        <end position="57"/>
    </location>
</feature>
<evidence type="ECO:0000313" key="2">
    <source>
        <dbReference type="EMBL" id="KXS18180.1"/>
    </source>
</evidence>
<evidence type="ECO:0000256" key="1">
    <source>
        <dbReference type="SAM" id="MobiDB-lite"/>
    </source>
</evidence>
<protein>
    <submittedName>
        <fullName evidence="2">Uncharacterized protein</fullName>
    </submittedName>
</protein>
<dbReference type="AlphaFoldDB" id="A0A139AN30"/>
<dbReference type="OrthoDB" id="2384442at2759"/>
<name>A0A139AN30_GONPJ</name>
<organism evidence="2 3">
    <name type="scientific">Gonapodya prolifera (strain JEL478)</name>
    <name type="common">Monoblepharis prolifera</name>
    <dbReference type="NCBI Taxonomy" id="1344416"/>
    <lineage>
        <taxon>Eukaryota</taxon>
        <taxon>Fungi</taxon>
        <taxon>Fungi incertae sedis</taxon>
        <taxon>Chytridiomycota</taxon>
        <taxon>Chytridiomycota incertae sedis</taxon>
        <taxon>Monoblepharidomycetes</taxon>
        <taxon>Monoblepharidales</taxon>
        <taxon>Gonapodyaceae</taxon>
        <taxon>Gonapodya</taxon>
    </lineage>
</organism>
<feature type="region of interest" description="Disordered" evidence="1">
    <location>
        <begin position="28"/>
        <end position="57"/>
    </location>
</feature>
<evidence type="ECO:0000313" key="3">
    <source>
        <dbReference type="Proteomes" id="UP000070544"/>
    </source>
</evidence>
<feature type="compositionally biased region" description="Basic and acidic residues" evidence="1">
    <location>
        <begin position="117"/>
        <end position="135"/>
    </location>
</feature>
<proteinExistence type="predicted"/>
<feature type="region of interest" description="Disordered" evidence="1">
    <location>
        <begin position="88"/>
        <end position="155"/>
    </location>
</feature>
<keyword evidence="3" id="KW-1185">Reference proteome</keyword>
<dbReference type="Proteomes" id="UP000070544">
    <property type="component" value="Unassembled WGS sequence"/>
</dbReference>
<gene>
    <name evidence="2" type="ORF">M427DRAFT_153357</name>
</gene>
<sequence>MSESRDPPPEDPFTDPASLRAKHLFQLAQDYVTQSKDEQPGNDEGEKSGLLGDLDKVDFPVEDHHEELANWSWNAQVPHQLGVLFAAPDSSLPELPPEDTTPDIERDNRLANKLKARAWELDHRAERGSGSEGDHAPSSGQGVSQQSEEEGSNNG</sequence>
<feature type="region of interest" description="Disordered" evidence="1">
    <location>
        <begin position="1"/>
        <end position="20"/>
    </location>
</feature>
<dbReference type="EMBL" id="KQ965743">
    <property type="protein sequence ID" value="KXS18180.1"/>
    <property type="molecule type" value="Genomic_DNA"/>
</dbReference>